<sequence length="447" mass="48542">MIRLWTVAALYLANLPFADSMFVVLLTLPMFLMVLVGLYRIRSRQFQIGDVFWFCLFVYFVISPLQRIHGDRIGGATAITAYAYEPHEFVAAMLIVVLFCLPFLFVAMDRAEPAAQAGALPPPMPVLLVLNGLAFASFVASQGGMERLLSSRLEQDPAPPFIGSLFFLGLQSVTACLVAVRFHASRSRLGTSRLAALPPLLLVVILLAVARNPFNAPRFMLLAVWGPVMLALYGGRVPAAWFYVAGLLALTILFPILDITTRLGLDGVGDLSDISVVGNFFDIPSVDVFDMAVHAVRFMSAHDQMWGEKLGAILLFFVPRAVWPGKPVVGGLDVGNELFAAGMYGTPNLSFFIGCDLYMDFGFAGVALGGVVAAMLLRLVLIAEWGVFGGVSLSRILIASSLPILLRGPVGAVLPLFVCQVAIVLALSRRVRDKVSPVLPDRERLQR</sequence>
<evidence type="ECO:0000313" key="2">
    <source>
        <dbReference type="EMBL" id="MBB3965009.1"/>
    </source>
</evidence>
<accession>A0A7W6CRT6</accession>
<dbReference type="AlphaFoldDB" id="A0A7W6CRT6"/>
<dbReference type="EMBL" id="JACIDW010000007">
    <property type="protein sequence ID" value="MBB3965009.1"/>
    <property type="molecule type" value="Genomic_DNA"/>
</dbReference>
<evidence type="ECO:0000256" key="1">
    <source>
        <dbReference type="SAM" id="Phobius"/>
    </source>
</evidence>
<evidence type="ECO:0008006" key="4">
    <source>
        <dbReference type="Google" id="ProtNLM"/>
    </source>
</evidence>
<dbReference type="Proteomes" id="UP000582090">
    <property type="component" value="Unassembled WGS sequence"/>
</dbReference>
<name>A0A7W6CRT6_9HYPH</name>
<dbReference type="RefSeq" id="WP_183900603.1">
    <property type="nucleotide sequence ID" value="NZ_JACIDW010000007.1"/>
</dbReference>
<feature type="transmembrane region" description="Helical" evidence="1">
    <location>
        <begin position="404"/>
        <end position="427"/>
    </location>
</feature>
<keyword evidence="1" id="KW-0812">Transmembrane</keyword>
<feature type="transmembrane region" description="Helical" evidence="1">
    <location>
        <begin position="51"/>
        <end position="69"/>
    </location>
</feature>
<keyword evidence="3" id="KW-1185">Reference proteome</keyword>
<proteinExistence type="predicted"/>
<keyword evidence="1" id="KW-1133">Transmembrane helix</keyword>
<protein>
    <recommendedName>
        <fullName evidence="4">O-antigen polysaccharide polymerase Wzy</fullName>
    </recommendedName>
</protein>
<evidence type="ECO:0000313" key="3">
    <source>
        <dbReference type="Proteomes" id="UP000582090"/>
    </source>
</evidence>
<comment type="caution">
    <text evidence="2">The sequence shown here is derived from an EMBL/GenBank/DDBJ whole genome shotgun (WGS) entry which is preliminary data.</text>
</comment>
<feature type="transmembrane region" description="Helical" evidence="1">
    <location>
        <begin position="89"/>
        <end position="108"/>
    </location>
</feature>
<feature type="transmembrane region" description="Helical" evidence="1">
    <location>
        <begin position="161"/>
        <end position="182"/>
    </location>
</feature>
<feature type="transmembrane region" description="Helical" evidence="1">
    <location>
        <begin position="20"/>
        <end position="39"/>
    </location>
</feature>
<keyword evidence="1" id="KW-0472">Membrane</keyword>
<feature type="transmembrane region" description="Helical" evidence="1">
    <location>
        <begin position="349"/>
        <end position="372"/>
    </location>
</feature>
<gene>
    <name evidence="2" type="ORF">GGQ67_002676</name>
</gene>
<feature type="transmembrane region" description="Helical" evidence="1">
    <location>
        <begin position="120"/>
        <end position="141"/>
    </location>
</feature>
<organism evidence="2 3">
    <name type="scientific">Rhizobium metallidurans</name>
    <dbReference type="NCBI Taxonomy" id="1265931"/>
    <lineage>
        <taxon>Bacteria</taxon>
        <taxon>Pseudomonadati</taxon>
        <taxon>Pseudomonadota</taxon>
        <taxon>Alphaproteobacteria</taxon>
        <taxon>Hyphomicrobiales</taxon>
        <taxon>Rhizobiaceae</taxon>
        <taxon>Rhizobium/Agrobacterium group</taxon>
        <taxon>Rhizobium</taxon>
    </lineage>
</organism>
<reference evidence="2 3" key="1">
    <citation type="submission" date="2020-08" db="EMBL/GenBank/DDBJ databases">
        <title>Genomic Encyclopedia of Type Strains, Phase IV (KMG-IV): sequencing the most valuable type-strain genomes for metagenomic binning, comparative biology and taxonomic classification.</title>
        <authorList>
            <person name="Goeker M."/>
        </authorList>
    </citation>
    <scope>NUCLEOTIDE SEQUENCE [LARGE SCALE GENOMIC DNA]</scope>
    <source>
        <strain evidence="2 3">DSM 26575</strain>
    </source>
</reference>
<feature type="transmembrane region" description="Helical" evidence="1">
    <location>
        <begin position="240"/>
        <end position="257"/>
    </location>
</feature>
<feature type="transmembrane region" description="Helical" evidence="1">
    <location>
        <begin position="194"/>
        <end position="210"/>
    </location>
</feature>